<keyword evidence="1" id="KW-1133">Transmembrane helix</keyword>
<organism evidence="2 3">
    <name type="scientific">Helianthus annuus</name>
    <name type="common">Common sunflower</name>
    <dbReference type="NCBI Taxonomy" id="4232"/>
    <lineage>
        <taxon>Eukaryota</taxon>
        <taxon>Viridiplantae</taxon>
        <taxon>Streptophyta</taxon>
        <taxon>Embryophyta</taxon>
        <taxon>Tracheophyta</taxon>
        <taxon>Spermatophyta</taxon>
        <taxon>Magnoliopsida</taxon>
        <taxon>eudicotyledons</taxon>
        <taxon>Gunneridae</taxon>
        <taxon>Pentapetalae</taxon>
        <taxon>asterids</taxon>
        <taxon>campanulids</taxon>
        <taxon>Asterales</taxon>
        <taxon>Asteraceae</taxon>
        <taxon>Asteroideae</taxon>
        <taxon>Heliantheae alliance</taxon>
        <taxon>Heliantheae</taxon>
        <taxon>Helianthus</taxon>
    </lineage>
</organism>
<protein>
    <submittedName>
        <fullName evidence="2">Acyl-CoA desaturase</fullName>
    </submittedName>
</protein>
<gene>
    <name evidence="2" type="ORF">HanXRQr2_Chr02g0052261</name>
</gene>
<sequence>MILSQTLCMYSWWEIDFTWWCILFLEAIGLATNVKLPTKAHKVKRSFTSSNKLK</sequence>
<dbReference type="EMBL" id="MNCJ02000317">
    <property type="protein sequence ID" value="KAF5817375.1"/>
    <property type="molecule type" value="Genomic_DNA"/>
</dbReference>
<reference evidence="2" key="2">
    <citation type="submission" date="2020-06" db="EMBL/GenBank/DDBJ databases">
        <title>Helianthus annuus Genome sequencing and assembly Release 2.</title>
        <authorList>
            <person name="Gouzy J."/>
            <person name="Langlade N."/>
            <person name="Munos S."/>
        </authorList>
    </citation>
    <scope>NUCLEOTIDE SEQUENCE</scope>
    <source>
        <tissue evidence="2">Leaves</tissue>
    </source>
</reference>
<dbReference type="AlphaFoldDB" id="A0A9K3JMV5"/>
<proteinExistence type="predicted"/>
<keyword evidence="1" id="KW-0812">Transmembrane</keyword>
<keyword evidence="1" id="KW-0472">Membrane</keyword>
<comment type="caution">
    <text evidence="2">The sequence shown here is derived from an EMBL/GenBank/DDBJ whole genome shotgun (WGS) entry which is preliminary data.</text>
</comment>
<dbReference type="Gramene" id="mRNA:HanXRQr2_Chr02g0052261">
    <property type="protein sequence ID" value="CDS:HanXRQr2_Chr02g0052261.1"/>
    <property type="gene ID" value="HanXRQr2_Chr02g0052261"/>
</dbReference>
<accession>A0A9K3JMV5</accession>
<evidence type="ECO:0000313" key="2">
    <source>
        <dbReference type="EMBL" id="KAF5817375.1"/>
    </source>
</evidence>
<keyword evidence="3" id="KW-1185">Reference proteome</keyword>
<name>A0A9K3JMV5_HELAN</name>
<evidence type="ECO:0000313" key="3">
    <source>
        <dbReference type="Proteomes" id="UP000215914"/>
    </source>
</evidence>
<reference evidence="2" key="1">
    <citation type="journal article" date="2017" name="Nature">
        <title>The sunflower genome provides insights into oil metabolism, flowering and Asterid evolution.</title>
        <authorList>
            <person name="Badouin H."/>
            <person name="Gouzy J."/>
            <person name="Grassa C.J."/>
            <person name="Murat F."/>
            <person name="Staton S.E."/>
            <person name="Cottret L."/>
            <person name="Lelandais-Briere C."/>
            <person name="Owens G.L."/>
            <person name="Carrere S."/>
            <person name="Mayjonade B."/>
            <person name="Legrand L."/>
            <person name="Gill N."/>
            <person name="Kane N.C."/>
            <person name="Bowers J.E."/>
            <person name="Hubner S."/>
            <person name="Bellec A."/>
            <person name="Berard A."/>
            <person name="Berges H."/>
            <person name="Blanchet N."/>
            <person name="Boniface M.C."/>
            <person name="Brunel D."/>
            <person name="Catrice O."/>
            <person name="Chaidir N."/>
            <person name="Claudel C."/>
            <person name="Donnadieu C."/>
            <person name="Faraut T."/>
            <person name="Fievet G."/>
            <person name="Helmstetter N."/>
            <person name="King M."/>
            <person name="Knapp S.J."/>
            <person name="Lai Z."/>
            <person name="Le Paslier M.C."/>
            <person name="Lippi Y."/>
            <person name="Lorenzon L."/>
            <person name="Mandel J.R."/>
            <person name="Marage G."/>
            <person name="Marchand G."/>
            <person name="Marquand E."/>
            <person name="Bret-Mestries E."/>
            <person name="Morien E."/>
            <person name="Nambeesan S."/>
            <person name="Nguyen T."/>
            <person name="Pegot-Espagnet P."/>
            <person name="Pouilly N."/>
            <person name="Raftis F."/>
            <person name="Sallet E."/>
            <person name="Schiex T."/>
            <person name="Thomas J."/>
            <person name="Vandecasteele C."/>
            <person name="Vares D."/>
            <person name="Vear F."/>
            <person name="Vautrin S."/>
            <person name="Crespi M."/>
            <person name="Mangin B."/>
            <person name="Burke J.M."/>
            <person name="Salse J."/>
            <person name="Munos S."/>
            <person name="Vincourt P."/>
            <person name="Rieseberg L.H."/>
            <person name="Langlade N.B."/>
        </authorList>
    </citation>
    <scope>NUCLEOTIDE SEQUENCE</scope>
    <source>
        <tissue evidence="2">Leaves</tissue>
    </source>
</reference>
<dbReference type="Proteomes" id="UP000215914">
    <property type="component" value="Unassembled WGS sequence"/>
</dbReference>
<feature type="transmembrane region" description="Helical" evidence="1">
    <location>
        <begin position="17"/>
        <end position="36"/>
    </location>
</feature>
<evidence type="ECO:0000256" key="1">
    <source>
        <dbReference type="SAM" id="Phobius"/>
    </source>
</evidence>